<accession>X1L098</accession>
<protein>
    <submittedName>
        <fullName evidence="1">Uncharacterized protein</fullName>
    </submittedName>
</protein>
<proteinExistence type="predicted"/>
<name>X1L098_9ZZZZ</name>
<sequence>MRKDNLVRVAVVCGVDRVNISGIKDKKLYKNYRISLDNAFPMYFSSNKGVVVV</sequence>
<evidence type="ECO:0000313" key="1">
    <source>
        <dbReference type="EMBL" id="GAH87598.1"/>
    </source>
</evidence>
<gene>
    <name evidence="1" type="ORF">S03H2_56414</name>
</gene>
<comment type="caution">
    <text evidence="1">The sequence shown here is derived from an EMBL/GenBank/DDBJ whole genome shotgun (WGS) entry which is preliminary data.</text>
</comment>
<dbReference type="AlphaFoldDB" id="X1L098"/>
<reference evidence="1" key="1">
    <citation type="journal article" date="2014" name="Front. Microbiol.">
        <title>High frequency of phylogenetically diverse reductive dehalogenase-homologous genes in deep subseafloor sedimentary metagenomes.</title>
        <authorList>
            <person name="Kawai M."/>
            <person name="Futagami T."/>
            <person name="Toyoda A."/>
            <person name="Takaki Y."/>
            <person name="Nishi S."/>
            <person name="Hori S."/>
            <person name="Arai W."/>
            <person name="Tsubouchi T."/>
            <person name="Morono Y."/>
            <person name="Uchiyama I."/>
            <person name="Ito T."/>
            <person name="Fujiyama A."/>
            <person name="Inagaki F."/>
            <person name="Takami H."/>
        </authorList>
    </citation>
    <scope>NUCLEOTIDE SEQUENCE</scope>
    <source>
        <strain evidence="1">Expedition CK06-06</strain>
    </source>
</reference>
<organism evidence="1">
    <name type="scientific">marine sediment metagenome</name>
    <dbReference type="NCBI Taxonomy" id="412755"/>
    <lineage>
        <taxon>unclassified sequences</taxon>
        <taxon>metagenomes</taxon>
        <taxon>ecological metagenomes</taxon>
    </lineage>
</organism>
<feature type="non-terminal residue" evidence="1">
    <location>
        <position position="53"/>
    </location>
</feature>
<dbReference type="EMBL" id="BARU01036079">
    <property type="protein sequence ID" value="GAH87598.1"/>
    <property type="molecule type" value="Genomic_DNA"/>
</dbReference>